<reference evidence="4 5" key="2">
    <citation type="journal article" date="2017" name="Front. Plant Sci.">
        <title>Gene Classification and Mining of Molecular Markers Useful in Red Clover (Trifolium pratense) Breeding.</title>
        <authorList>
            <person name="Istvanek J."/>
            <person name="Dluhosova J."/>
            <person name="Dluhos P."/>
            <person name="Patkova L."/>
            <person name="Nedelnik J."/>
            <person name="Repkova J."/>
        </authorList>
    </citation>
    <scope>NUCLEOTIDE SEQUENCE [LARGE SCALE GENOMIC DNA]</scope>
    <source>
        <strain evidence="5">cv. Tatra</strain>
        <tissue evidence="4">Young leaves</tissue>
    </source>
</reference>
<dbReference type="GO" id="GO:0009055">
    <property type="term" value="F:electron transfer activity"/>
    <property type="evidence" value="ECO:0007669"/>
    <property type="project" value="InterPro"/>
</dbReference>
<dbReference type="PROSITE" id="PS51485">
    <property type="entry name" value="PHYTOCYANIN"/>
    <property type="match status" value="1"/>
</dbReference>
<dbReference type="InterPro" id="IPR003245">
    <property type="entry name" value="Phytocyanin_dom"/>
</dbReference>
<dbReference type="Pfam" id="PF02298">
    <property type="entry name" value="Cu_bind_like"/>
    <property type="match status" value="1"/>
</dbReference>
<dbReference type="Gene3D" id="2.60.40.420">
    <property type="entry name" value="Cupredoxins - blue copper proteins"/>
    <property type="match status" value="1"/>
</dbReference>
<feature type="compositionally biased region" description="Polar residues" evidence="1">
    <location>
        <begin position="165"/>
        <end position="177"/>
    </location>
</feature>
<dbReference type="FunFam" id="2.60.40.420:FF:000048">
    <property type="entry name" value="Early nodulin-like protein 18"/>
    <property type="match status" value="1"/>
</dbReference>
<dbReference type="Proteomes" id="UP000236291">
    <property type="component" value="Unassembled WGS sequence"/>
</dbReference>
<reference evidence="4 5" key="1">
    <citation type="journal article" date="2014" name="Am. J. Bot.">
        <title>Genome assembly and annotation for red clover (Trifolium pratense; Fabaceae).</title>
        <authorList>
            <person name="Istvanek J."/>
            <person name="Jaros M."/>
            <person name="Krenek A."/>
            <person name="Repkova J."/>
        </authorList>
    </citation>
    <scope>NUCLEOTIDE SEQUENCE [LARGE SCALE GENOMIC DNA]</scope>
    <source>
        <strain evidence="5">cv. Tatra</strain>
        <tissue evidence="4">Young leaves</tissue>
    </source>
</reference>
<sequence length="246" mass="26045">YPTILVLLFTTISAASAITGYQNHTVGGTAGWFFNSTTNTSATNYSSWASTQTFNLGDYLIFNTNSNQSVILTYNKTAYLNCTVDDSDNDTSIYSGFPDGFNKPLTISVPLTIVGLNYFFSDYSEGLQCQQGLAFQIQVQRGIGLPPSLNQPPPPPYIEPPGPNSAESPSVTLPQTPNSGAFANRVDGCVAIYALGVALPPGPNSAESPLVTLPQTPNSGAFANRVDGCVAIYALGVALVLLQSQR</sequence>
<dbReference type="GO" id="GO:0005886">
    <property type="term" value="C:plasma membrane"/>
    <property type="evidence" value="ECO:0007669"/>
    <property type="project" value="TreeGrafter"/>
</dbReference>
<keyword evidence="2" id="KW-0732">Signal</keyword>
<feature type="non-terminal residue" evidence="4">
    <location>
        <position position="1"/>
    </location>
</feature>
<evidence type="ECO:0000256" key="1">
    <source>
        <dbReference type="SAM" id="MobiDB-lite"/>
    </source>
</evidence>
<gene>
    <name evidence="4" type="ORF">L195_g048501</name>
</gene>
<dbReference type="AlphaFoldDB" id="A0A2K3JLH4"/>
<organism evidence="4 5">
    <name type="scientific">Trifolium pratense</name>
    <name type="common">Red clover</name>
    <dbReference type="NCBI Taxonomy" id="57577"/>
    <lineage>
        <taxon>Eukaryota</taxon>
        <taxon>Viridiplantae</taxon>
        <taxon>Streptophyta</taxon>
        <taxon>Embryophyta</taxon>
        <taxon>Tracheophyta</taxon>
        <taxon>Spermatophyta</taxon>
        <taxon>Magnoliopsida</taxon>
        <taxon>eudicotyledons</taxon>
        <taxon>Gunneridae</taxon>
        <taxon>Pentapetalae</taxon>
        <taxon>rosids</taxon>
        <taxon>fabids</taxon>
        <taxon>Fabales</taxon>
        <taxon>Fabaceae</taxon>
        <taxon>Papilionoideae</taxon>
        <taxon>50 kb inversion clade</taxon>
        <taxon>NPAAA clade</taxon>
        <taxon>Hologalegina</taxon>
        <taxon>IRL clade</taxon>
        <taxon>Trifolieae</taxon>
        <taxon>Trifolium</taxon>
    </lineage>
</organism>
<feature type="signal peptide" evidence="2">
    <location>
        <begin position="1"/>
        <end position="17"/>
    </location>
</feature>
<dbReference type="InterPro" id="IPR008972">
    <property type="entry name" value="Cupredoxin"/>
</dbReference>
<evidence type="ECO:0000313" key="5">
    <source>
        <dbReference type="Proteomes" id="UP000236291"/>
    </source>
</evidence>
<feature type="domain" description="Phytocyanin" evidence="3">
    <location>
        <begin position="22"/>
        <end position="141"/>
    </location>
</feature>
<feature type="region of interest" description="Disordered" evidence="1">
    <location>
        <begin position="145"/>
        <end position="177"/>
    </location>
</feature>
<name>A0A2K3JLH4_TRIPR</name>
<dbReference type="PANTHER" id="PTHR33021:SF213">
    <property type="entry name" value="OS12G0454600 PROTEIN"/>
    <property type="match status" value="1"/>
</dbReference>
<dbReference type="EMBL" id="ASHM01069458">
    <property type="protein sequence ID" value="PNX54878.1"/>
    <property type="molecule type" value="Genomic_DNA"/>
</dbReference>
<dbReference type="InterPro" id="IPR039391">
    <property type="entry name" value="Phytocyanin-like"/>
</dbReference>
<evidence type="ECO:0000313" key="4">
    <source>
        <dbReference type="EMBL" id="PNX54878.1"/>
    </source>
</evidence>
<evidence type="ECO:0000256" key="2">
    <source>
        <dbReference type="SAM" id="SignalP"/>
    </source>
</evidence>
<dbReference type="STRING" id="57577.A0A2K3JLH4"/>
<feature type="compositionally biased region" description="Pro residues" evidence="1">
    <location>
        <begin position="149"/>
        <end position="163"/>
    </location>
</feature>
<accession>A0A2K3JLH4</accession>
<dbReference type="SUPFAM" id="SSF49503">
    <property type="entry name" value="Cupredoxins"/>
    <property type="match status" value="1"/>
</dbReference>
<feature type="chain" id="PRO_5014436552" evidence="2">
    <location>
        <begin position="18"/>
        <end position="246"/>
    </location>
</feature>
<evidence type="ECO:0000259" key="3">
    <source>
        <dbReference type="PROSITE" id="PS51485"/>
    </source>
</evidence>
<proteinExistence type="predicted"/>
<dbReference type="PANTHER" id="PTHR33021">
    <property type="entry name" value="BLUE COPPER PROTEIN"/>
    <property type="match status" value="1"/>
</dbReference>
<protein>
    <submittedName>
        <fullName evidence="4">Blue copper protein</fullName>
    </submittedName>
</protein>
<comment type="caution">
    <text evidence="4">The sequence shown here is derived from an EMBL/GenBank/DDBJ whole genome shotgun (WGS) entry which is preliminary data.</text>
</comment>